<dbReference type="AlphaFoldDB" id="A0A443SWL3"/>
<dbReference type="InterPro" id="IPR001314">
    <property type="entry name" value="Peptidase_S1A"/>
</dbReference>
<reference evidence="7 8" key="1">
    <citation type="journal article" date="2018" name="Gigascience">
        <title>Genomes of trombidid mites reveal novel predicted allergens and laterally-transferred genes associated with secondary metabolism.</title>
        <authorList>
            <person name="Dong X."/>
            <person name="Chaisiri K."/>
            <person name="Xia D."/>
            <person name="Armstrong S.D."/>
            <person name="Fang Y."/>
            <person name="Donnelly M.J."/>
            <person name="Kadowaki T."/>
            <person name="McGarry J.W."/>
            <person name="Darby A.C."/>
            <person name="Makepeace B.L."/>
        </authorList>
    </citation>
    <scope>NUCLEOTIDE SEQUENCE [LARGE SCALE GENOMIC DNA]</scope>
    <source>
        <strain evidence="7">UoL-UT</strain>
    </source>
</reference>
<dbReference type="InterPro" id="IPR043504">
    <property type="entry name" value="Peptidase_S1_PA_chymotrypsin"/>
</dbReference>
<feature type="chain" id="PRO_5019505282" evidence="5">
    <location>
        <begin position="21"/>
        <end position="384"/>
    </location>
</feature>
<dbReference type="GO" id="GO:0006508">
    <property type="term" value="P:proteolysis"/>
    <property type="evidence" value="ECO:0007669"/>
    <property type="project" value="InterPro"/>
</dbReference>
<dbReference type="SUPFAM" id="SSF50494">
    <property type="entry name" value="Trypsin-like serine proteases"/>
    <property type="match status" value="1"/>
</dbReference>
<dbReference type="Gene3D" id="2.40.10.10">
    <property type="entry name" value="Trypsin-like serine proteases"/>
    <property type="match status" value="2"/>
</dbReference>
<proteinExistence type="inferred from homology"/>
<dbReference type="Pfam" id="PF18322">
    <property type="entry name" value="CLIP_1"/>
    <property type="match status" value="1"/>
</dbReference>
<evidence type="ECO:0000313" key="7">
    <source>
        <dbReference type="EMBL" id="RWS31894.1"/>
    </source>
</evidence>
<feature type="non-terminal residue" evidence="7">
    <location>
        <position position="384"/>
    </location>
</feature>
<dbReference type="InterPro" id="IPR051487">
    <property type="entry name" value="Ser/Thr_Proteases_Immune/Dev"/>
</dbReference>
<protein>
    <submittedName>
        <fullName evidence="7">Serine proteinase stubble-like protein</fullName>
    </submittedName>
</protein>
<keyword evidence="2" id="KW-1015">Disulfide bond</keyword>
<dbReference type="InterPro" id="IPR009003">
    <property type="entry name" value="Peptidase_S1_PA"/>
</dbReference>
<feature type="domain" description="Peptidase S1" evidence="6">
    <location>
        <begin position="183"/>
        <end position="384"/>
    </location>
</feature>
<dbReference type="EMBL" id="NCKV01000032">
    <property type="protein sequence ID" value="RWS31894.1"/>
    <property type="molecule type" value="Genomic_DNA"/>
</dbReference>
<dbReference type="InterPro" id="IPR041515">
    <property type="entry name" value="PPAF-2-like_Clip"/>
</dbReference>
<dbReference type="CDD" id="cd00190">
    <property type="entry name" value="Tryp_SPc"/>
    <property type="match status" value="1"/>
</dbReference>
<dbReference type="Proteomes" id="UP000288716">
    <property type="component" value="Unassembled WGS sequence"/>
</dbReference>
<keyword evidence="3" id="KW-0325">Glycoprotein</keyword>
<dbReference type="PROSITE" id="PS50240">
    <property type="entry name" value="TRYPSIN_DOM"/>
    <property type="match status" value="1"/>
</dbReference>
<gene>
    <name evidence="7" type="ORF">B4U80_04481</name>
</gene>
<name>A0A443SWL3_9ACAR</name>
<dbReference type="OrthoDB" id="5949700at2759"/>
<feature type="signal peptide" evidence="5">
    <location>
        <begin position="1"/>
        <end position="20"/>
    </location>
</feature>
<evidence type="ECO:0000256" key="2">
    <source>
        <dbReference type="ARBA" id="ARBA00023157"/>
    </source>
</evidence>
<evidence type="ECO:0000313" key="8">
    <source>
        <dbReference type="Proteomes" id="UP000288716"/>
    </source>
</evidence>
<accession>A0A443SWL3</accession>
<sequence length="384" mass="43814">MSVRNTFLLIIVTSLTIASAFNLNGRRGKQPNRTVAAGLAQQHFAETRLSVNRSLGSNPRTDGDFVIFENTSERIESFDENSDSDIDLDGKLCNVQQRNCMCVPWYQCKDENIIIKDGEGLIEERKKNNKNLCRELQVCCKTKNEETDTDELRERASDHESKETRCGQRNSCGIDRRLVKPQLVGEADFGEWPWQTIVLTYIDEDEGKYLFHCGGAFIGEKWILTVAHCLNKLTKEEISNLHVRLGEWDVEDDENNKEFLKHINLKVKRVHKHAKFNSRNLHNDIALLELNDEVEYKPHISSVCVPSEDILSDPKLWRANCVATGWGKLPDKLSTHSRILKELSLPLIESDKCQNLLRETRLGHHFILNPGFICAGGQENVDAC</sequence>
<dbReference type="SMART" id="SM00020">
    <property type="entry name" value="Tryp_SPc"/>
    <property type="match status" value="1"/>
</dbReference>
<dbReference type="VEuPathDB" id="VectorBase:LDEU000146"/>
<evidence type="ECO:0000256" key="4">
    <source>
        <dbReference type="ARBA" id="ARBA00024195"/>
    </source>
</evidence>
<dbReference type="FunFam" id="2.40.10.10:FF:000028">
    <property type="entry name" value="Serine protease easter"/>
    <property type="match status" value="1"/>
</dbReference>
<dbReference type="GO" id="GO:0004252">
    <property type="term" value="F:serine-type endopeptidase activity"/>
    <property type="evidence" value="ECO:0007669"/>
    <property type="project" value="InterPro"/>
</dbReference>
<comment type="similarity">
    <text evidence="4">Belongs to the peptidase S1 family. CLIP subfamily.</text>
</comment>
<comment type="caution">
    <text evidence="7">The sequence shown here is derived from an EMBL/GenBank/DDBJ whole genome shotgun (WGS) entry which is preliminary data.</text>
</comment>
<keyword evidence="8" id="KW-1185">Reference proteome</keyword>
<evidence type="ECO:0000256" key="3">
    <source>
        <dbReference type="ARBA" id="ARBA00023180"/>
    </source>
</evidence>
<evidence type="ECO:0000256" key="5">
    <source>
        <dbReference type="SAM" id="SignalP"/>
    </source>
</evidence>
<evidence type="ECO:0000256" key="1">
    <source>
        <dbReference type="ARBA" id="ARBA00022729"/>
    </source>
</evidence>
<evidence type="ECO:0000259" key="6">
    <source>
        <dbReference type="PROSITE" id="PS50240"/>
    </source>
</evidence>
<dbReference type="PRINTS" id="PR00722">
    <property type="entry name" value="CHYMOTRYPSIN"/>
</dbReference>
<organism evidence="7 8">
    <name type="scientific">Leptotrombidium deliense</name>
    <dbReference type="NCBI Taxonomy" id="299467"/>
    <lineage>
        <taxon>Eukaryota</taxon>
        <taxon>Metazoa</taxon>
        <taxon>Ecdysozoa</taxon>
        <taxon>Arthropoda</taxon>
        <taxon>Chelicerata</taxon>
        <taxon>Arachnida</taxon>
        <taxon>Acari</taxon>
        <taxon>Acariformes</taxon>
        <taxon>Trombidiformes</taxon>
        <taxon>Prostigmata</taxon>
        <taxon>Anystina</taxon>
        <taxon>Parasitengona</taxon>
        <taxon>Trombiculoidea</taxon>
        <taxon>Trombiculidae</taxon>
        <taxon>Leptotrombidium</taxon>
    </lineage>
</organism>
<dbReference type="PANTHER" id="PTHR24256">
    <property type="entry name" value="TRYPTASE-RELATED"/>
    <property type="match status" value="1"/>
</dbReference>
<dbReference type="STRING" id="299467.A0A443SWL3"/>
<dbReference type="Pfam" id="PF00089">
    <property type="entry name" value="Trypsin"/>
    <property type="match status" value="1"/>
</dbReference>
<keyword evidence="1 5" id="KW-0732">Signal</keyword>
<dbReference type="InterPro" id="IPR001254">
    <property type="entry name" value="Trypsin_dom"/>
</dbReference>